<organism evidence="1 2">
    <name type="scientific">Pseudomonas nitroreducens</name>
    <dbReference type="NCBI Taxonomy" id="46680"/>
    <lineage>
        <taxon>Bacteria</taxon>
        <taxon>Pseudomonadati</taxon>
        <taxon>Pseudomonadota</taxon>
        <taxon>Gammaproteobacteria</taxon>
        <taxon>Pseudomonadales</taxon>
        <taxon>Pseudomonadaceae</taxon>
        <taxon>Pseudomonas</taxon>
    </lineage>
</organism>
<proteinExistence type="predicted"/>
<protein>
    <submittedName>
        <fullName evidence="1">CRISPR type IV-associated protein Csf1</fullName>
    </submittedName>
</protein>
<dbReference type="Proteomes" id="UP000566995">
    <property type="component" value="Unassembled WGS sequence"/>
</dbReference>
<evidence type="ECO:0000313" key="2">
    <source>
        <dbReference type="Proteomes" id="UP000566995"/>
    </source>
</evidence>
<dbReference type="AlphaFoldDB" id="A0A7W7KGA3"/>
<name>A0A7W7KGA3_PSENT</name>
<dbReference type="EMBL" id="JACHLI010000001">
    <property type="protein sequence ID" value="MBB4861733.1"/>
    <property type="molecule type" value="Genomic_DNA"/>
</dbReference>
<gene>
    <name evidence="1" type="ORF">HNP46_000544</name>
</gene>
<evidence type="ECO:0000313" key="1">
    <source>
        <dbReference type="EMBL" id="MBB4861733.1"/>
    </source>
</evidence>
<accession>A0A7W7KGA3</accession>
<reference evidence="1 2" key="1">
    <citation type="submission" date="2020-08" db="EMBL/GenBank/DDBJ databases">
        <title>Functional genomics of gut bacteria from endangered species of beetles.</title>
        <authorList>
            <person name="Carlos-Shanley C."/>
        </authorList>
    </citation>
    <scope>NUCLEOTIDE SEQUENCE [LARGE SCALE GENOMIC DNA]</scope>
    <source>
        <strain evidence="1 2">S00179</strain>
    </source>
</reference>
<comment type="caution">
    <text evidence="1">The sequence shown here is derived from an EMBL/GenBank/DDBJ whole genome shotgun (WGS) entry which is preliminary data.</text>
</comment>
<sequence length="244" mass="27179">MLRPSEVYAKALKLKPEPTLPKWAGEAPETCSHCAIQIQVGDHYSPVVLGAFFSDARDLCAANALVCWRCVILRTKPALNNLAGTVATEHDVFSISKDVEKAWFFTNPPPAPFVAVISSSTMQHLAWRTPVTLDNRAISLRRGPNVFTIHPEFIRRGLEIAKAVLEKNGGKWLAPMLLDRNLEESFHGILNPKALEFLSEEEREFFRNLGAGDRWALSTVMHSKLPEPSEPVSVTAKILDKLKD</sequence>
<dbReference type="RefSeq" id="WP_184585983.1">
    <property type="nucleotide sequence ID" value="NZ_JACHLI010000001.1"/>
</dbReference>